<gene>
    <name evidence="1" type="ORF">PIB30_061658</name>
</gene>
<dbReference type="Proteomes" id="UP001341840">
    <property type="component" value="Unassembled WGS sequence"/>
</dbReference>
<protein>
    <submittedName>
        <fullName evidence="1">Uncharacterized protein</fullName>
    </submittedName>
</protein>
<dbReference type="EMBL" id="JASCZI010060977">
    <property type="protein sequence ID" value="MED6137084.1"/>
    <property type="molecule type" value="Genomic_DNA"/>
</dbReference>
<proteinExistence type="predicted"/>
<name>A0ABU6SLT3_9FABA</name>
<accession>A0ABU6SLT3</accession>
<comment type="caution">
    <text evidence="1">The sequence shown here is derived from an EMBL/GenBank/DDBJ whole genome shotgun (WGS) entry which is preliminary data.</text>
</comment>
<reference evidence="1 2" key="1">
    <citation type="journal article" date="2023" name="Plants (Basel)">
        <title>Bridging the Gap: Combining Genomics and Transcriptomics Approaches to Understand Stylosanthes scabra, an Orphan Legume from the Brazilian Caatinga.</title>
        <authorList>
            <person name="Ferreira-Neto J.R.C."/>
            <person name="da Silva M.D."/>
            <person name="Binneck E."/>
            <person name="de Melo N.F."/>
            <person name="da Silva R.H."/>
            <person name="de Melo A.L.T.M."/>
            <person name="Pandolfi V."/>
            <person name="Bustamante F.O."/>
            <person name="Brasileiro-Vidal A.C."/>
            <person name="Benko-Iseppon A.M."/>
        </authorList>
    </citation>
    <scope>NUCLEOTIDE SEQUENCE [LARGE SCALE GENOMIC DNA]</scope>
    <source>
        <tissue evidence="1">Leaves</tissue>
    </source>
</reference>
<evidence type="ECO:0000313" key="1">
    <source>
        <dbReference type="EMBL" id="MED6137084.1"/>
    </source>
</evidence>
<keyword evidence="2" id="KW-1185">Reference proteome</keyword>
<sequence length="75" mass="8534">MGFGALSHLPNKNLNQKLLKQIFDRYDIYDNTIYSDAAAVKITTRRIGDALRLSSNGTAYDTRVVRKKLSQEDKD</sequence>
<evidence type="ECO:0000313" key="2">
    <source>
        <dbReference type="Proteomes" id="UP001341840"/>
    </source>
</evidence>
<organism evidence="1 2">
    <name type="scientific">Stylosanthes scabra</name>
    <dbReference type="NCBI Taxonomy" id="79078"/>
    <lineage>
        <taxon>Eukaryota</taxon>
        <taxon>Viridiplantae</taxon>
        <taxon>Streptophyta</taxon>
        <taxon>Embryophyta</taxon>
        <taxon>Tracheophyta</taxon>
        <taxon>Spermatophyta</taxon>
        <taxon>Magnoliopsida</taxon>
        <taxon>eudicotyledons</taxon>
        <taxon>Gunneridae</taxon>
        <taxon>Pentapetalae</taxon>
        <taxon>rosids</taxon>
        <taxon>fabids</taxon>
        <taxon>Fabales</taxon>
        <taxon>Fabaceae</taxon>
        <taxon>Papilionoideae</taxon>
        <taxon>50 kb inversion clade</taxon>
        <taxon>dalbergioids sensu lato</taxon>
        <taxon>Dalbergieae</taxon>
        <taxon>Pterocarpus clade</taxon>
        <taxon>Stylosanthes</taxon>
    </lineage>
</organism>